<dbReference type="Gene3D" id="3.30.70.270">
    <property type="match status" value="1"/>
</dbReference>
<dbReference type="PANTHER" id="PTHR24559">
    <property type="entry name" value="TRANSPOSON TY3-I GAG-POL POLYPROTEIN"/>
    <property type="match status" value="1"/>
</dbReference>
<evidence type="ECO:0008006" key="3">
    <source>
        <dbReference type="Google" id="ProtNLM"/>
    </source>
</evidence>
<reference evidence="1 2" key="1">
    <citation type="submission" date="2019-06" db="EMBL/GenBank/DDBJ databases">
        <title>Draft genomes of female and male turbot (Scophthalmus maximus).</title>
        <authorList>
            <person name="Xu H."/>
            <person name="Xu X.-W."/>
            <person name="Shao C."/>
            <person name="Chen S."/>
        </authorList>
    </citation>
    <scope>NUCLEOTIDE SEQUENCE [LARGE SCALE GENOMIC DNA]</scope>
    <source>
        <strain evidence="1">Ysfricsl-2016a</strain>
        <tissue evidence="1">Blood</tissue>
    </source>
</reference>
<organism evidence="1 2">
    <name type="scientific">Scophthalmus maximus</name>
    <name type="common">Turbot</name>
    <name type="synonym">Psetta maxima</name>
    <dbReference type="NCBI Taxonomy" id="52904"/>
    <lineage>
        <taxon>Eukaryota</taxon>
        <taxon>Metazoa</taxon>
        <taxon>Chordata</taxon>
        <taxon>Craniata</taxon>
        <taxon>Vertebrata</taxon>
        <taxon>Euteleostomi</taxon>
        <taxon>Actinopterygii</taxon>
        <taxon>Neopterygii</taxon>
        <taxon>Teleostei</taxon>
        <taxon>Neoteleostei</taxon>
        <taxon>Acanthomorphata</taxon>
        <taxon>Carangaria</taxon>
        <taxon>Pleuronectiformes</taxon>
        <taxon>Pleuronectoidei</taxon>
        <taxon>Scophthalmidae</taxon>
        <taxon>Scophthalmus</taxon>
    </lineage>
</organism>
<protein>
    <recommendedName>
        <fullName evidence="3">Reverse transcriptase domain-containing protein</fullName>
    </recommendedName>
</protein>
<proteinExistence type="predicted"/>
<comment type="caution">
    <text evidence="1">The sequence shown here is derived from an EMBL/GenBank/DDBJ whole genome shotgun (WGS) entry which is preliminary data.</text>
</comment>
<dbReference type="InterPro" id="IPR043502">
    <property type="entry name" value="DNA/RNA_pol_sf"/>
</dbReference>
<accession>A0A6A4RTJ9</accession>
<sequence>MHTPVGMGQYEILTVLYAKSCANLCEDGRCKLAHLLHSYGEVFSAGPTELDRTSLVQHDIMTTPGPPVKQPPRRMSREKQLAAEQQVQHGLDTVAAKPSSSSWAAPIVMAKKKDESLRICVDYRPLNERTIKDAYPLPRIQDTLYTLSTARFFSKLDLTSGYWQVEMTPMAWNVMPFGLFKRAGHLSKTYGPCVWPTMGDVLGVSRRHHSPGSRYHEMLDRLSRVFTRLRGANFKLNPSKYCLFREPS</sequence>
<dbReference type="AlphaFoldDB" id="A0A6A4RTJ9"/>
<dbReference type="Proteomes" id="UP000438429">
    <property type="component" value="Unassembled WGS sequence"/>
</dbReference>
<dbReference type="EMBL" id="VEVO01000022">
    <property type="protein sequence ID" value="KAF0023378.1"/>
    <property type="molecule type" value="Genomic_DNA"/>
</dbReference>
<gene>
    <name evidence="1" type="ORF">F2P81_024008</name>
</gene>
<dbReference type="CDD" id="cd01647">
    <property type="entry name" value="RT_LTR"/>
    <property type="match status" value="1"/>
</dbReference>
<evidence type="ECO:0000313" key="1">
    <source>
        <dbReference type="EMBL" id="KAF0023378.1"/>
    </source>
</evidence>
<evidence type="ECO:0000313" key="2">
    <source>
        <dbReference type="Proteomes" id="UP000438429"/>
    </source>
</evidence>
<dbReference type="InterPro" id="IPR053134">
    <property type="entry name" value="RNA-dir_DNA_polymerase"/>
</dbReference>
<dbReference type="Gene3D" id="3.10.10.10">
    <property type="entry name" value="HIV Type 1 Reverse Transcriptase, subunit A, domain 1"/>
    <property type="match status" value="1"/>
</dbReference>
<dbReference type="SUPFAM" id="SSF56672">
    <property type="entry name" value="DNA/RNA polymerases"/>
    <property type="match status" value="1"/>
</dbReference>
<dbReference type="InterPro" id="IPR043128">
    <property type="entry name" value="Rev_trsase/Diguanyl_cyclase"/>
</dbReference>
<name>A0A6A4RTJ9_SCOMX</name>
<dbReference type="PANTHER" id="PTHR24559:SF454">
    <property type="entry name" value="RIBONUCLEASE H"/>
    <property type="match status" value="1"/>
</dbReference>